<sequence length="233" mass="26397">MKGKLGVIGGMGPEATAYFYEEVIRHTKADCDQEHINMAILSHAQMPDRTKAIISGEDKELLEAMREDVHAMELLHVDHIAIPCNTSHYFYDRIQAMTDIPIIHMPREAVRYAADRYEGVRKIGIMGTDGTISSGIYHKECERLGIEAVSPSEQRQRDVMSLIYDDVKAGKKGDYQKFERTMEEFIKKDCDAVILACTEISVFKKDHVLPAICQDAMDVLIRESILRSGAQYK</sequence>
<dbReference type="PROSITE" id="PS00923">
    <property type="entry name" value="ASP_GLU_RACEMASE_1"/>
    <property type="match status" value="1"/>
</dbReference>
<dbReference type="InterPro" id="IPR015942">
    <property type="entry name" value="Asp/Glu/hydantoin_racemase"/>
</dbReference>
<evidence type="ECO:0000256" key="1">
    <source>
        <dbReference type="ARBA" id="ARBA00007847"/>
    </source>
</evidence>
<dbReference type="Pfam" id="PF01177">
    <property type="entry name" value="Asp_Glu_race"/>
    <property type="match status" value="1"/>
</dbReference>
<proteinExistence type="inferred from homology"/>
<keyword evidence="4" id="KW-1185">Reference proteome</keyword>
<dbReference type="InterPro" id="IPR001920">
    <property type="entry name" value="Asp/Glu_race"/>
</dbReference>
<dbReference type="Gene3D" id="3.40.50.1860">
    <property type="match status" value="2"/>
</dbReference>
<dbReference type="EMBL" id="VIRV01000001">
    <property type="protein sequence ID" value="MBY0757921.1"/>
    <property type="molecule type" value="Genomic_DNA"/>
</dbReference>
<keyword evidence="2" id="KW-0413">Isomerase</keyword>
<dbReference type="PANTHER" id="PTHR21198:SF7">
    <property type="entry name" value="ASPARTATE-GLUTAMATE RACEMASE FAMILY"/>
    <property type="match status" value="1"/>
</dbReference>
<accession>A0ABS7L4G0</accession>
<comment type="caution">
    <text evidence="3">The sequence shown here is derived from an EMBL/GenBank/DDBJ whole genome shotgun (WGS) entry which is preliminary data.</text>
</comment>
<dbReference type="Proteomes" id="UP000779049">
    <property type="component" value="Unassembled WGS sequence"/>
</dbReference>
<dbReference type="SUPFAM" id="SSF53681">
    <property type="entry name" value="Aspartate/glutamate racemase"/>
    <property type="match status" value="2"/>
</dbReference>
<gene>
    <name evidence="3" type="ORF">FLB61_02185</name>
</gene>
<organism evidence="3 4">
    <name type="scientific">Sellimonas caecigallum</name>
    <dbReference type="NCBI Taxonomy" id="2592333"/>
    <lineage>
        <taxon>Bacteria</taxon>
        <taxon>Bacillati</taxon>
        <taxon>Bacillota</taxon>
        <taxon>Clostridia</taxon>
        <taxon>Lachnospirales</taxon>
        <taxon>Lachnospiraceae</taxon>
        <taxon>Sellimonas</taxon>
    </lineage>
</organism>
<protein>
    <submittedName>
        <fullName evidence="3">Aspartate/glutamate racemase family protein</fullName>
    </submittedName>
</protein>
<comment type="similarity">
    <text evidence="1">Belongs to the aspartate/glutamate racemases family.</text>
</comment>
<evidence type="ECO:0000313" key="3">
    <source>
        <dbReference type="EMBL" id="MBY0757921.1"/>
    </source>
</evidence>
<evidence type="ECO:0000256" key="2">
    <source>
        <dbReference type="ARBA" id="ARBA00023235"/>
    </source>
</evidence>
<dbReference type="RefSeq" id="WP_221919270.1">
    <property type="nucleotide sequence ID" value="NZ_CP173660.1"/>
</dbReference>
<dbReference type="PANTHER" id="PTHR21198">
    <property type="entry name" value="GLUTAMATE RACEMASE"/>
    <property type="match status" value="1"/>
</dbReference>
<evidence type="ECO:0000313" key="4">
    <source>
        <dbReference type="Proteomes" id="UP000779049"/>
    </source>
</evidence>
<dbReference type="InterPro" id="IPR004380">
    <property type="entry name" value="Asp_race"/>
</dbReference>
<name>A0ABS7L4G0_9FIRM</name>
<reference evidence="3 4" key="1">
    <citation type="journal article" date="2020" name="New Microbes New Infect">
        <title>Sellimonas caecigallum sp. nov., description and genome sequence of a new member of the Sellimonas genus isolated from the cecum of feral chicken.</title>
        <authorList>
            <person name="Wongkuna S."/>
            <person name="Ghimire S."/>
            <person name="Antony L."/>
            <person name="Chankhamhaengdecha S."/>
            <person name="Janvilisri T."/>
            <person name="Scaria J."/>
        </authorList>
    </citation>
    <scope>NUCLEOTIDE SEQUENCE [LARGE SCALE GENOMIC DNA]</scope>
    <source>
        <strain evidence="3 4">SW451</strain>
    </source>
</reference>
<dbReference type="InterPro" id="IPR018187">
    <property type="entry name" value="Asp/Glu_racemase_AS_1"/>
</dbReference>
<dbReference type="NCBIfam" id="TIGR00035">
    <property type="entry name" value="asp_race"/>
    <property type="match status" value="1"/>
</dbReference>